<gene>
    <name evidence="1" type="ORF">AB5J51_22530</name>
</gene>
<dbReference type="AlphaFoldDB" id="A0AB39Y630"/>
<dbReference type="RefSeq" id="WP_053786546.1">
    <property type="nucleotide sequence ID" value="NZ_CP165727.1"/>
</dbReference>
<name>A0AB39Y630_9ACTN</name>
<accession>A0AB39Y630</accession>
<dbReference type="EMBL" id="CP165727">
    <property type="protein sequence ID" value="XDV65518.1"/>
    <property type="molecule type" value="Genomic_DNA"/>
</dbReference>
<protein>
    <recommendedName>
        <fullName evidence="2">CULT domain-containing protein</fullName>
    </recommendedName>
</protein>
<organism evidence="1">
    <name type="scientific">Streptomyces sp. R33</name>
    <dbReference type="NCBI Taxonomy" id="3238629"/>
    <lineage>
        <taxon>Bacteria</taxon>
        <taxon>Bacillati</taxon>
        <taxon>Actinomycetota</taxon>
        <taxon>Actinomycetes</taxon>
        <taxon>Kitasatosporales</taxon>
        <taxon>Streptomycetaceae</taxon>
        <taxon>Streptomyces</taxon>
    </lineage>
</organism>
<evidence type="ECO:0008006" key="2">
    <source>
        <dbReference type="Google" id="ProtNLM"/>
    </source>
</evidence>
<sequence>MQLPAEAVAATAVVEVVRLSARPERYGDPMTGPVVSRWTGREAADSLGLISSMPPGEPRICFAPGWGLRAYDALDEPLFELIFCFSCHHSWLWGQAVPPGMGFDTISGSTADAEALMAHFRDAA</sequence>
<evidence type="ECO:0000313" key="1">
    <source>
        <dbReference type="EMBL" id="XDV65518.1"/>
    </source>
</evidence>
<reference evidence="1" key="1">
    <citation type="submission" date="2024-08" db="EMBL/GenBank/DDBJ databases">
        <authorList>
            <person name="Yu S.T."/>
        </authorList>
    </citation>
    <scope>NUCLEOTIDE SEQUENCE</scope>
    <source>
        <strain evidence="1">R33</strain>
    </source>
</reference>
<proteinExistence type="predicted"/>